<keyword evidence="2" id="KW-1185">Reference proteome</keyword>
<sequence>MTLRNNIAQYTTRARTSIDAGFSTHSGRTCGLYDSVFSHPLPPYVQVPWEKTKLRTTDPPEDDDPRLECGPDPWNFAAQLDWKGDDDGYPM</sequence>
<keyword evidence="1" id="KW-0547">Nucleotide-binding</keyword>
<organism evidence="1 2">
    <name type="scientific">Caerostris extrusa</name>
    <name type="common">Bark spider</name>
    <name type="synonym">Caerostris bankana</name>
    <dbReference type="NCBI Taxonomy" id="172846"/>
    <lineage>
        <taxon>Eukaryota</taxon>
        <taxon>Metazoa</taxon>
        <taxon>Ecdysozoa</taxon>
        <taxon>Arthropoda</taxon>
        <taxon>Chelicerata</taxon>
        <taxon>Arachnida</taxon>
        <taxon>Araneae</taxon>
        <taxon>Araneomorphae</taxon>
        <taxon>Entelegynae</taxon>
        <taxon>Araneoidea</taxon>
        <taxon>Araneidae</taxon>
        <taxon>Caerostris</taxon>
    </lineage>
</organism>
<name>A0AAV4NPP4_CAEEX</name>
<comment type="caution">
    <text evidence="1">The sequence shown here is derived from an EMBL/GenBank/DDBJ whole genome shotgun (WGS) entry which is preliminary data.</text>
</comment>
<reference evidence="1 2" key="1">
    <citation type="submission" date="2021-06" db="EMBL/GenBank/DDBJ databases">
        <title>Caerostris extrusa draft genome.</title>
        <authorList>
            <person name="Kono N."/>
            <person name="Arakawa K."/>
        </authorList>
    </citation>
    <scope>NUCLEOTIDE SEQUENCE [LARGE SCALE GENOMIC DNA]</scope>
</reference>
<protein>
    <submittedName>
        <fullName evidence="1">ATP-dependent DNA helicase</fullName>
    </submittedName>
</protein>
<evidence type="ECO:0000313" key="1">
    <source>
        <dbReference type="EMBL" id="GIX86746.1"/>
    </source>
</evidence>
<dbReference type="Proteomes" id="UP001054945">
    <property type="component" value="Unassembled WGS sequence"/>
</dbReference>
<keyword evidence="1" id="KW-0378">Hydrolase</keyword>
<dbReference type="EMBL" id="BPLR01003611">
    <property type="protein sequence ID" value="GIX86746.1"/>
    <property type="molecule type" value="Genomic_DNA"/>
</dbReference>
<keyword evidence="1" id="KW-0067">ATP-binding</keyword>
<evidence type="ECO:0000313" key="2">
    <source>
        <dbReference type="Proteomes" id="UP001054945"/>
    </source>
</evidence>
<dbReference type="AlphaFoldDB" id="A0AAV4NPP4"/>
<dbReference type="GO" id="GO:0004386">
    <property type="term" value="F:helicase activity"/>
    <property type="evidence" value="ECO:0007669"/>
    <property type="project" value="UniProtKB-KW"/>
</dbReference>
<accession>A0AAV4NPP4</accession>
<keyword evidence="1" id="KW-0347">Helicase</keyword>
<gene>
    <name evidence="1" type="primary">pif1_48</name>
    <name evidence="1" type="ORF">CEXT_90321</name>
</gene>
<proteinExistence type="predicted"/>